<feature type="region of interest" description="Disordered" evidence="1">
    <location>
        <begin position="53"/>
        <end position="79"/>
    </location>
</feature>
<dbReference type="Proteomes" id="UP000559256">
    <property type="component" value="Unassembled WGS sequence"/>
</dbReference>
<dbReference type="EMBL" id="JAACJM010000007">
    <property type="protein sequence ID" value="KAF5371734.1"/>
    <property type="molecule type" value="Genomic_DNA"/>
</dbReference>
<dbReference type="AlphaFoldDB" id="A0A8H5GV13"/>
<gene>
    <name evidence="2" type="ORF">D9758_003445</name>
</gene>
<evidence type="ECO:0000313" key="3">
    <source>
        <dbReference type="Proteomes" id="UP000559256"/>
    </source>
</evidence>
<comment type="caution">
    <text evidence="2">The sequence shown here is derived from an EMBL/GenBank/DDBJ whole genome shotgun (WGS) entry which is preliminary data.</text>
</comment>
<organism evidence="2 3">
    <name type="scientific">Tetrapyrgos nigripes</name>
    <dbReference type="NCBI Taxonomy" id="182062"/>
    <lineage>
        <taxon>Eukaryota</taxon>
        <taxon>Fungi</taxon>
        <taxon>Dikarya</taxon>
        <taxon>Basidiomycota</taxon>
        <taxon>Agaricomycotina</taxon>
        <taxon>Agaricomycetes</taxon>
        <taxon>Agaricomycetidae</taxon>
        <taxon>Agaricales</taxon>
        <taxon>Marasmiineae</taxon>
        <taxon>Marasmiaceae</taxon>
        <taxon>Tetrapyrgos</taxon>
    </lineage>
</organism>
<accession>A0A8H5GV13</accession>
<sequence>MLAHCFLPIIVDTACQSDADGLKLTPHRYIIINLVNSLHPSTFNIQAFVKSQPLDSAKSPSPTEASPRARTELQTSLQGSTYPYKLNARDHEYSYPLNAYPHQLDQALTVSRLVLITM</sequence>
<reference evidence="2 3" key="1">
    <citation type="journal article" date="2020" name="ISME J.">
        <title>Uncovering the hidden diversity of litter-decomposition mechanisms in mushroom-forming fungi.</title>
        <authorList>
            <person name="Floudas D."/>
            <person name="Bentzer J."/>
            <person name="Ahren D."/>
            <person name="Johansson T."/>
            <person name="Persson P."/>
            <person name="Tunlid A."/>
        </authorList>
    </citation>
    <scope>NUCLEOTIDE SEQUENCE [LARGE SCALE GENOMIC DNA]</scope>
    <source>
        <strain evidence="2 3">CBS 291.85</strain>
    </source>
</reference>
<evidence type="ECO:0000256" key="1">
    <source>
        <dbReference type="SAM" id="MobiDB-lite"/>
    </source>
</evidence>
<keyword evidence="3" id="KW-1185">Reference proteome</keyword>
<proteinExistence type="predicted"/>
<evidence type="ECO:0000313" key="2">
    <source>
        <dbReference type="EMBL" id="KAF5371734.1"/>
    </source>
</evidence>
<protein>
    <submittedName>
        <fullName evidence="2">Uncharacterized protein</fullName>
    </submittedName>
</protein>
<name>A0A8H5GV13_9AGAR</name>